<organism evidence="2">
    <name type="scientific">hydrothermal vent metagenome</name>
    <dbReference type="NCBI Taxonomy" id="652676"/>
    <lineage>
        <taxon>unclassified sequences</taxon>
        <taxon>metagenomes</taxon>
        <taxon>ecological metagenomes</taxon>
    </lineage>
</organism>
<dbReference type="CDD" id="cd00077">
    <property type="entry name" value="HDc"/>
    <property type="match status" value="1"/>
</dbReference>
<dbReference type="Pfam" id="PF08668">
    <property type="entry name" value="HDOD"/>
    <property type="match status" value="1"/>
</dbReference>
<dbReference type="PROSITE" id="PS51833">
    <property type="entry name" value="HDOD"/>
    <property type="match status" value="1"/>
</dbReference>
<dbReference type="PANTHER" id="PTHR33525:SF3">
    <property type="entry name" value="RIBONUCLEASE Y"/>
    <property type="match status" value="1"/>
</dbReference>
<dbReference type="NCBIfam" id="TIGR00277">
    <property type="entry name" value="HDIG"/>
    <property type="match status" value="1"/>
</dbReference>
<dbReference type="InterPro" id="IPR006675">
    <property type="entry name" value="HDIG_dom"/>
</dbReference>
<dbReference type="SUPFAM" id="SSF109604">
    <property type="entry name" value="HD-domain/PDEase-like"/>
    <property type="match status" value="1"/>
</dbReference>
<sequence length="309" mass="33849">MTPQDLVSRNVRLVSLPEVCLQVQALTDSPHTTAEDIGAMVGKDAALTTRLLKLVNSAFFSLPQKIDTVTRAVNLIGMRELRNLTMAASAAEVFSHIPGSLIDMAAFWQHSVYSALVARNLAQRCNVLHSERLFTAGLLHDIGRLLMLTRLPDEIGKAESIRQCSDKDICEIETNLMGFDHAEVGHALLTHWNMPENLCASVLYHHNPGEAHDAHLEAALLHIADFVTHCAQESKDPLGSPFYDPYGALLDSDLSADDISAAALDCAQDEAFELTKISHKDIVDAIGKSATAFSQVLDLLYPMAWETPR</sequence>
<dbReference type="EMBL" id="UOFK01000328">
    <property type="protein sequence ID" value="VAW82689.1"/>
    <property type="molecule type" value="Genomic_DNA"/>
</dbReference>
<name>A0A3B0Z8V1_9ZZZZ</name>
<dbReference type="InterPro" id="IPR052340">
    <property type="entry name" value="RNase_Y/CdgJ"/>
</dbReference>
<dbReference type="InterPro" id="IPR013976">
    <property type="entry name" value="HDOD"/>
</dbReference>
<feature type="domain" description="HDOD" evidence="1">
    <location>
        <begin position="13"/>
        <end position="208"/>
    </location>
</feature>
<evidence type="ECO:0000313" key="2">
    <source>
        <dbReference type="EMBL" id="VAW82689.1"/>
    </source>
</evidence>
<dbReference type="Gene3D" id="1.10.3210.10">
    <property type="entry name" value="Hypothetical protein af1432"/>
    <property type="match status" value="1"/>
</dbReference>
<dbReference type="AlphaFoldDB" id="A0A3B0Z8V1"/>
<proteinExistence type="predicted"/>
<evidence type="ECO:0000259" key="1">
    <source>
        <dbReference type="PROSITE" id="PS51833"/>
    </source>
</evidence>
<dbReference type="PANTHER" id="PTHR33525">
    <property type="match status" value="1"/>
</dbReference>
<accession>A0A3B0Z8V1</accession>
<gene>
    <name evidence="2" type="ORF">MNBD_GAMMA13-1474</name>
</gene>
<dbReference type="InterPro" id="IPR003607">
    <property type="entry name" value="HD/PDEase_dom"/>
</dbReference>
<reference evidence="2" key="1">
    <citation type="submission" date="2018-06" db="EMBL/GenBank/DDBJ databases">
        <authorList>
            <person name="Zhirakovskaya E."/>
        </authorList>
    </citation>
    <scope>NUCLEOTIDE SEQUENCE</scope>
</reference>
<protein>
    <submittedName>
        <fullName evidence="2">Predicted signal transduction protein</fullName>
    </submittedName>
</protein>